<feature type="region of interest" description="Disordered" evidence="1">
    <location>
        <begin position="27"/>
        <end position="85"/>
    </location>
</feature>
<name>Q2YZX2_9BACT</name>
<feature type="compositionally biased region" description="Gly residues" evidence="1">
    <location>
        <begin position="67"/>
        <end position="78"/>
    </location>
</feature>
<evidence type="ECO:0000313" key="2">
    <source>
        <dbReference type="EMBL" id="CAI78594.1"/>
    </source>
</evidence>
<protein>
    <submittedName>
        <fullName evidence="2">Uncharacterized protein</fullName>
    </submittedName>
</protein>
<dbReference type="AlphaFoldDB" id="Q2YZX2"/>
<proteinExistence type="predicted"/>
<organism evidence="2">
    <name type="scientific">uncultured Aminicenantes bacterium</name>
    <dbReference type="NCBI Taxonomy" id="174294"/>
    <lineage>
        <taxon>Bacteria</taxon>
        <taxon>Candidatus Aminicenantota</taxon>
        <taxon>environmental samples</taxon>
    </lineage>
</organism>
<sequence length="85" mass="8928">MCYHGAIILHATQRGNLPMTKARAAERAKSNALKKAKKRVAKAATPDAHAPTNHFDPGTQTIKSPHGKGGGNSFGGVRRGAARSK</sequence>
<evidence type="ECO:0000256" key="1">
    <source>
        <dbReference type="SAM" id="MobiDB-lite"/>
    </source>
</evidence>
<feature type="compositionally biased region" description="Basic residues" evidence="1">
    <location>
        <begin position="32"/>
        <end position="41"/>
    </location>
</feature>
<accession>Q2YZX2</accession>
<dbReference type="EMBL" id="AJ937765">
    <property type="protein sequence ID" value="CAI78594.1"/>
    <property type="molecule type" value="Genomic_DNA"/>
</dbReference>
<reference evidence="2" key="1">
    <citation type="journal article" date="2005" name="Environ. Microbiol.">
        <title>Lateral gene transfer and phylogenetic assignment of environmental fosmid clones.</title>
        <authorList>
            <person name="Nesbo C.L."/>
            <person name="Boucher Y."/>
            <person name="Dlutek M."/>
            <person name="Doolittle F.W."/>
        </authorList>
    </citation>
    <scope>NUCLEOTIDE SEQUENCE</scope>
</reference>